<feature type="compositionally biased region" description="Low complexity" evidence="1">
    <location>
        <begin position="177"/>
        <end position="196"/>
    </location>
</feature>
<comment type="caution">
    <text evidence="3">The sequence shown here is derived from an EMBL/GenBank/DDBJ whole genome shotgun (WGS) entry which is preliminary data.</text>
</comment>
<dbReference type="SMART" id="SM00273">
    <property type="entry name" value="ENTH"/>
    <property type="match status" value="1"/>
</dbReference>
<evidence type="ECO:0000259" key="2">
    <source>
        <dbReference type="PROSITE" id="PS50942"/>
    </source>
</evidence>
<dbReference type="Proteomes" id="UP001358417">
    <property type="component" value="Unassembled WGS sequence"/>
</dbReference>
<dbReference type="GO" id="GO:0030125">
    <property type="term" value="C:clathrin vesicle coat"/>
    <property type="evidence" value="ECO:0007669"/>
    <property type="project" value="TreeGrafter"/>
</dbReference>
<dbReference type="GO" id="GO:0006895">
    <property type="term" value="P:Golgi to endosome transport"/>
    <property type="evidence" value="ECO:0007669"/>
    <property type="project" value="TreeGrafter"/>
</dbReference>
<dbReference type="InterPro" id="IPR008942">
    <property type="entry name" value="ENTH_VHS"/>
</dbReference>
<keyword evidence="4" id="KW-1185">Reference proteome</keyword>
<dbReference type="PANTHER" id="PTHR12276">
    <property type="entry name" value="EPSIN/ENT-RELATED"/>
    <property type="match status" value="1"/>
</dbReference>
<dbReference type="GO" id="GO:0005768">
    <property type="term" value="C:endosome"/>
    <property type="evidence" value="ECO:0007669"/>
    <property type="project" value="TreeGrafter"/>
</dbReference>
<dbReference type="GO" id="GO:0005829">
    <property type="term" value="C:cytosol"/>
    <property type="evidence" value="ECO:0007669"/>
    <property type="project" value="GOC"/>
</dbReference>
<dbReference type="PANTHER" id="PTHR12276:SF45">
    <property type="entry name" value="CLATHRIN INTERACTOR 1"/>
    <property type="match status" value="1"/>
</dbReference>
<gene>
    <name evidence="3" type="ORF">LTR84_013003</name>
</gene>
<dbReference type="Pfam" id="PF01417">
    <property type="entry name" value="ENTH"/>
    <property type="match status" value="1"/>
</dbReference>
<feature type="compositionally biased region" description="Low complexity" evidence="1">
    <location>
        <begin position="443"/>
        <end position="458"/>
    </location>
</feature>
<dbReference type="AlphaFoldDB" id="A0AAV9NHD2"/>
<feature type="compositionally biased region" description="Low complexity" evidence="1">
    <location>
        <begin position="373"/>
        <end position="400"/>
    </location>
</feature>
<feature type="domain" description="ENTH" evidence="2">
    <location>
        <begin position="1"/>
        <end position="89"/>
    </location>
</feature>
<dbReference type="PROSITE" id="PS50942">
    <property type="entry name" value="ENTH"/>
    <property type="match status" value="1"/>
</dbReference>
<protein>
    <recommendedName>
        <fullName evidence="2">ENTH domain-containing protein</fullName>
    </recommendedName>
</protein>
<feature type="compositionally biased region" description="Polar residues" evidence="1">
    <location>
        <begin position="247"/>
        <end position="258"/>
    </location>
</feature>
<dbReference type="RefSeq" id="XP_064707684.1">
    <property type="nucleotide sequence ID" value="XM_064856508.1"/>
</dbReference>
<evidence type="ECO:0000256" key="1">
    <source>
        <dbReference type="SAM" id="MobiDB-lite"/>
    </source>
</evidence>
<name>A0AAV9NHD2_9EURO</name>
<dbReference type="Gene3D" id="1.25.40.90">
    <property type="match status" value="1"/>
</dbReference>
<dbReference type="SUPFAM" id="SSF48464">
    <property type="entry name" value="ENTH/VHS domain"/>
    <property type="match status" value="1"/>
</dbReference>
<dbReference type="FunFam" id="1.25.40.90:FF:000006">
    <property type="entry name" value="Clathrin interactor 1"/>
    <property type="match status" value="1"/>
</dbReference>
<feature type="region of interest" description="Disordered" evidence="1">
    <location>
        <begin position="165"/>
        <end position="400"/>
    </location>
</feature>
<feature type="compositionally biased region" description="Low complexity" evidence="1">
    <location>
        <begin position="297"/>
        <end position="324"/>
    </location>
</feature>
<evidence type="ECO:0000313" key="4">
    <source>
        <dbReference type="Proteomes" id="UP001358417"/>
    </source>
</evidence>
<feature type="region of interest" description="Disordered" evidence="1">
    <location>
        <begin position="443"/>
        <end position="477"/>
    </location>
</feature>
<dbReference type="GO" id="GO:0030276">
    <property type="term" value="F:clathrin binding"/>
    <property type="evidence" value="ECO:0007669"/>
    <property type="project" value="TreeGrafter"/>
</dbReference>
<evidence type="ECO:0000313" key="3">
    <source>
        <dbReference type="EMBL" id="KAK5055253.1"/>
    </source>
</evidence>
<dbReference type="GeneID" id="89981139"/>
<sequence length="477" mass="48841">MPMIYKRFTDKTAEEWRQIYKSLQLLEFLCKNGSERVIDDARSHLSLLRMLRQFHYIDPNGKDQGVNVRNRTNELVKLLSDVDAIRQERKKARVNKNKYGGVEGGMGMGGFSSGGGSGGGGRYGGFGSESADYGGYTGEVYGDGGGFGGQERDVGFAGTQRRGEQFEEYDEGDDVQPTTRPSRSTAATSRSTATTSAKREAPAAKPKIPQPDLFDFDDEPVTTSVSGKAPAIAAPVVDDDDDFDDFQSATPSAAQPSVNPLAALSPPPPTTSTTTSSTQFAQPKPLAPGQSAGFNNILSTASPAPSATSSILSPSASTTFSPPAQHSPAPAFPASSGYKATGPNYFTSVPLTPNQTLPSATSSTSAFQRPGMTTSYASSTSAASLGKPAPKAASSSSGGDAFGSLWSTASSAAGVNKAAASSKGPDLASLSKAKSQAGIWGAASAASAGGSGSPAPSSNTAAKPATPLGNGLDDLLG</sequence>
<accession>A0AAV9NHD2</accession>
<dbReference type="GO" id="GO:0005543">
    <property type="term" value="F:phospholipid binding"/>
    <property type="evidence" value="ECO:0007669"/>
    <property type="project" value="TreeGrafter"/>
</dbReference>
<dbReference type="InterPro" id="IPR013809">
    <property type="entry name" value="ENTH"/>
</dbReference>
<dbReference type="GO" id="GO:0005886">
    <property type="term" value="C:plasma membrane"/>
    <property type="evidence" value="ECO:0007669"/>
    <property type="project" value="TreeGrafter"/>
</dbReference>
<reference evidence="3 4" key="1">
    <citation type="submission" date="2023-08" db="EMBL/GenBank/DDBJ databases">
        <title>Black Yeasts Isolated from many extreme environments.</title>
        <authorList>
            <person name="Coleine C."/>
            <person name="Stajich J.E."/>
            <person name="Selbmann L."/>
        </authorList>
    </citation>
    <scope>NUCLEOTIDE SEQUENCE [LARGE SCALE GENOMIC DNA]</scope>
    <source>
        <strain evidence="3 4">CCFEE 5792</strain>
    </source>
</reference>
<proteinExistence type="predicted"/>
<dbReference type="GO" id="GO:0006897">
    <property type="term" value="P:endocytosis"/>
    <property type="evidence" value="ECO:0007669"/>
    <property type="project" value="TreeGrafter"/>
</dbReference>
<organism evidence="3 4">
    <name type="scientific">Exophiala bonariae</name>
    <dbReference type="NCBI Taxonomy" id="1690606"/>
    <lineage>
        <taxon>Eukaryota</taxon>
        <taxon>Fungi</taxon>
        <taxon>Dikarya</taxon>
        <taxon>Ascomycota</taxon>
        <taxon>Pezizomycotina</taxon>
        <taxon>Eurotiomycetes</taxon>
        <taxon>Chaetothyriomycetidae</taxon>
        <taxon>Chaetothyriales</taxon>
        <taxon>Herpotrichiellaceae</taxon>
        <taxon>Exophiala</taxon>
    </lineage>
</organism>
<feature type="compositionally biased region" description="Polar residues" evidence="1">
    <location>
        <begin position="344"/>
        <end position="367"/>
    </location>
</feature>
<dbReference type="EMBL" id="JAVRRD010000009">
    <property type="protein sequence ID" value="KAK5055253.1"/>
    <property type="molecule type" value="Genomic_DNA"/>
</dbReference>